<dbReference type="GO" id="GO:0003755">
    <property type="term" value="F:peptidyl-prolyl cis-trans isomerase activity"/>
    <property type="evidence" value="ECO:0007669"/>
    <property type="project" value="UniProtKB-UniRule"/>
</dbReference>
<evidence type="ECO:0000259" key="5">
    <source>
        <dbReference type="PROSITE" id="PS50072"/>
    </source>
</evidence>
<dbReference type="InterPro" id="IPR020892">
    <property type="entry name" value="Cyclophilin-type_PPIase_CS"/>
</dbReference>
<evidence type="ECO:0000313" key="7">
    <source>
        <dbReference type="Proteomes" id="UP000257706"/>
    </source>
</evidence>
<dbReference type="EMBL" id="DMAI01000248">
    <property type="protein sequence ID" value="HAE48825.1"/>
    <property type="molecule type" value="Genomic_DNA"/>
</dbReference>
<feature type="domain" description="PPIase cyclophilin-type" evidence="5">
    <location>
        <begin position="57"/>
        <end position="197"/>
    </location>
</feature>
<evidence type="ECO:0000256" key="1">
    <source>
        <dbReference type="ARBA" id="ARBA00007365"/>
    </source>
</evidence>
<dbReference type="CDD" id="cd00317">
    <property type="entry name" value="cyclophilin"/>
    <property type="match status" value="1"/>
</dbReference>
<comment type="catalytic activity">
    <reaction evidence="4">
        <text>[protein]-peptidylproline (omega=180) = [protein]-peptidylproline (omega=0)</text>
        <dbReference type="Rhea" id="RHEA:16237"/>
        <dbReference type="Rhea" id="RHEA-COMP:10747"/>
        <dbReference type="Rhea" id="RHEA-COMP:10748"/>
        <dbReference type="ChEBI" id="CHEBI:83833"/>
        <dbReference type="ChEBI" id="CHEBI:83834"/>
        <dbReference type="EC" id="5.2.1.8"/>
    </reaction>
</comment>
<gene>
    <name evidence="6" type="ORF">DCK97_15525</name>
</gene>
<feature type="signal peptide" evidence="4">
    <location>
        <begin position="1"/>
        <end position="34"/>
    </location>
</feature>
<dbReference type="EC" id="5.2.1.8" evidence="4"/>
<evidence type="ECO:0000256" key="2">
    <source>
        <dbReference type="ARBA" id="ARBA00023110"/>
    </source>
</evidence>
<comment type="caution">
    <text evidence="6">The sequence shown here is derived from an EMBL/GenBank/DDBJ whole genome shotgun (WGS) entry which is preliminary data.</text>
</comment>
<keyword evidence="2 4" id="KW-0697">Rotamase</keyword>
<dbReference type="InterPro" id="IPR044666">
    <property type="entry name" value="Cyclophilin_A-like"/>
</dbReference>
<evidence type="ECO:0000256" key="3">
    <source>
        <dbReference type="ARBA" id="ARBA00023235"/>
    </source>
</evidence>
<feature type="chain" id="PRO_5017495048" description="Peptidyl-prolyl cis-trans isomerase" evidence="4">
    <location>
        <begin position="35"/>
        <end position="198"/>
    </location>
</feature>
<evidence type="ECO:0000256" key="4">
    <source>
        <dbReference type="RuleBase" id="RU363019"/>
    </source>
</evidence>
<dbReference type="Proteomes" id="UP000257706">
    <property type="component" value="Unassembled WGS sequence"/>
</dbReference>
<name>A0A3B9ILZ9_9PROT</name>
<dbReference type="PROSITE" id="PS51318">
    <property type="entry name" value="TAT"/>
    <property type="match status" value="1"/>
</dbReference>
<dbReference type="GO" id="GO:0006457">
    <property type="term" value="P:protein folding"/>
    <property type="evidence" value="ECO:0007669"/>
    <property type="project" value="InterPro"/>
</dbReference>
<evidence type="ECO:0000313" key="6">
    <source>
        <dbReference type="EMBL" id="HAE48825.1"/>
    </source>
</evidence>
<dbReference type="InterPro" id="IPR002130">
    <property type="entry name" value="Cyclophilin-type_PPIase_dom"/>
</dbReference>
<keyword evidence="3 4" id="KW-0413">Isomerase</keyword>
<accession>A0A3B9ILZ9</accession>
<organism evidence="6 7">
    <name type="scientific">Tistrella mobilis</name>
    <dbReference type="NCBI Taxonomy" id="171437"/>
    <lineage>
        <taxon>Bacteria</taxon>
        <taxon>Pseudomonadati</taxon>
        <taxon>Pseudomonadota</taxon>
        <taxon>Alphaproteobacteria</taxon>
        <taxon>Geminicoccales</taxon>
        <taxon>Geminicoccaceae</taxon>
        <taxon>Tistrella</taxon>
    </lineage>
</organism>
<comment type="function">
    <text evidence="4">PPIases accelerate the folding of proteins. It catalyzes the cis-trans isomerization of proline imidic peptide bonds in oligopeptides.</text>
</comment>
<dbReference type="InterPro" id="IPR029000">
    <property type="entry name" value="Cyclophilin-like_dom_sf"/>
</dbReference>
<comment type="similarity">
    <text evidence="1 4">Belongs to the cyclophilin-type PPIase family.</text>
</comment>
<dbReference type="AlphaFoldDB" id="A0A3B9ILZ9"/>
<dbReference type="PANTHER" id="PTHR45625">
    <property type="entry name" value="PEPTIDYL-PROLYL CIS-TRANS ISOMERASE-RELATED"/>
    <property type="match status" value="1"/>
</dbReference>
<proteinExistence type="inferred from homology"/>
<dbReference type="PANTHER" id="PTHR45625:SF4">
    <property type="entry name" value="PEPTIDYLPROLYL ISOMERASE DOMAIN AND WD REPEAT-CONTAINING PROTEIN 1"/>
    <property type="match status" value="1"/>
</dbReference>
<dbReference type="SUPFAM" id="SSF50891">
    <property type="entry name" value="Cyclophilin-like"/>
    <property type="match status" value="1"/>
</dbReference>
<dbReference type="Pfam" id="PF00160">
    <property type="entry name" value="Pro_isomerase"/>
    <property type="match status" value="1"/>
</dbReference>
<dbReference type="InterPro" id="IPR006311">
    <property type="entry name" value="TAT_signal"/>
</dbReference>
<reference evidence="6 7" key="1">
    <citation type="journal article" date="2018" name="Nat. Biotechnol.">
        <title>A standardized bacterial taxonomy based on genome phylogeny substantially revises the tree of life.</title>
        <authorList>
            <person name="Parks D.H."/>
            <person name="Chuvochina M."/>
            <person name="Waite D.W."/>
            <person name="Rinke C."/>
            <person name="Skarshewski A."/>
            <person name="Chaumeil P.A."/>
            <person name="Hugenholtz P."/>
        </authorList>
    </citation>
    <scope>NUCLEOTIDE SEQUENCE [LARGE SCALE GENOMIC DNA]</scope>
    <source>
        <strain evidence="6">UBA8739</strain>
    </source>
</reference>
<dbReference type="PROSITE" id="PS00170">
    <property type="entry name" value="CSA_PPIASE_1"/>
    <property type="match status" value="1"/>
</dbReference>
<protein>
    <recommendedName>
        <fullName evidence="4">Peptidyl-prolyl cis-trans isomerase</fullName>
        <shortName evidence="4">PPIase</shortName>
        <ecNumber evidence="4">5.2.1.8</ecNumber>
    </recommendedName>
</protein>
<dbReference type="PROSITE" id="PS50072">
    <property type="entry name" value="CSA_PPIASE_2"/>
    <property type="match status" value="1"/>
</dbReference>
<dbReference type="Gene3D" id="2.40.100.10">
    <property type="entry name" value="Cyclophilin-like"/>
    <property type="match status" value="1"/>
</dbReference>
<sequence length="198" mass="20959">MIRTPRLVTISRRAALGILAGAAAATGIAGNALAQTNPAPAGAPDPENTLVMTLASGKVLIRLRPDIAPGHVARIKELTRQGFYDGVVFHRVIPGFMAQTGDPTGTGRGGSGKKLKAELSNTPFRRGTVGMARSSDLDSGDSQFFICYDRAGHLDGSYTVWGEVIEGMDLVDRIAPGEPPRRPDRIEKMQVLADAAPK</sequence>
<keyword evidence="4" id="KW-0732">Signal</keyword>
<dbReference type="PRINTS" id="PR00153">
    <property type="entry name" value="CSAPPISMRASE"/>
</dbReference>